<dbReference type="InterPro" id="IPR012132">
    <property type="entry name" value="GMC_OxRdtase"/>
</dbReference>
<gene>
    <name evidence="8" type="ORF">PQR66_26920</name>
</gene>
<dbReference type="PANTHER" id="PTHR11552">
    <property type="entry name" value="GLUCOSE-METHANOL-CHOLINE GMC OXIDOREDUCTASE"/>
    <property type="match status" value="1"/>
</dbReference>
<organism evidence="8 9">
    <name type="scientific">Paraburkholderia agricolaris</name>
    <dbReference type="NCBI Taxonomy" id="2152888"/>
    <lineage>
        <taxon>Bacteria</taxon>
        <taxon>Pseudomonadati</taxon>
        <taxon>Pseudomonadota</taxon>
        <taxon>Betaproteobacteria</taxon>
        <taxon>Burkholderiales</taxon>
        <taxon>Burkholderiaceae</taxon>
        <taxon>Paraburkholderia</taxon>
    </lineage>
</organism>
<feature type="domain" description="Glucose-methanol-choline oxidoreductase N-terminal" evidence="6">
    <location>
        <begin position="83"/>
        <end position="106"/>
    </location>
</feature>
<sequence length="535" mass="58673">MTENNWDYIIVGGGSAGCVLANRLSADLRNSVLLLEAGGPDSSPVVRVPAGEMKAIMSRKYNWTYIAEPDPSRNNRADMWPAGKVLGGGSSINGMMYVRGNRRDYDHWAELGNNGWDYESVLPYFRRAETNENGENKFRGGSGPLSVSNSRAPHLLTDVFVKAGVEIGLPYNPDPNGERQEGIGRIQATQKGGWRHSTSQAYIRPIRGRKNLTIVTDAYCERVIVEGARAIGVTYTHQAYSKTAFARKEVIVSAGAIASPKLLMLSGIGPAAELRDHDIQVMHDLPGVGKNLQEHPGIMMSQHVNVRTLNMEATPLRTIWHGLNFVLRGRGPGTASIGHAAAFVRIDPDSDGPEVQISYAPIVYDFNDGGLTLYNRPAICAAVNVCRPESRGSITLASKNPYAPPRIRHELVGSERDMRLLIEGCRILRRVFNADAFTPYRINERLPGPEVQTEDEWRSFIKRDAFLMYHPAGTCRMGADPLAVVDSRLRVHGIQGLRVVDASVMPILPSANTNAPTIMIAEKASDLILEDGANK</sequence>
<keyword evidence="4 5" id="KW-0274">FAD</keyword>
<accession>A0ABW8ZU40</accession>
<dbReference type="PIRSF" id="PIRSF000137">
    <property type="entry name" value="Alcohol_oxidase"/>
    <property type="match status" value="1"/>
</dbReference>
<reference evidence="8 9" key="1">
    <citation type="journal article" date="2024" name="Chem. Sci.">
        <title>Discovery of megapolipeptins by genome mining of a Burkholderiales bacteria collection.</title>
        <authorList>
            <person name="Paulo B.S."/>
            <person name="Recchia M.J.J."/>
            <person name="Lee S."/>
            <person name="Fergusson C.H."/>
            <person name="Romanowski S.B."/>
            <person name="Hernandez A."/>
            <person name="Krull N."/>
            <person name="Liu D.Y."/>
            <person name="Cavanagh H."/>
            <person name="Bos A."/>
            <person name="Gray C.A."/>
            <person name="Murphy B.T."/>
            <person name="Linington R.G."/>
            <person name="Eustaquio A.S."/>
        </authorList>
    </citation>
    <scope>NUCLEOTIDE SEQUENCE [LARGE SCALE GENOMIC DNA]</scope>
    <source>
        <strain evidence="8 9">RL16-012-BIC-B</strain>
    </source>
</reference>
<dbReference type="RefSeq" id="WP_408330410.1">
    <property type="nucleotide sequence ID" value="NZ_JAQQFH010000015.1"/>
</dbReference>
<dbReference type="PROSITE" id="PS00623">
    <property type="entry name" value="GMC_OXRED_1"/>
    <property type="match status" value="1"/>
</dbReference>
<dbReference type="InterPro" id="IPR000172">
    <property type="entry name" value="GMC_OxRdtase_N"/>
</dbReference>
<evidence type="ECO:0000256" key="3">
    <source>
        <dbReference type="ARBA" id="ARBA00022630"/>
    </source>
</evidence>
<proteinExistence type="inferred from homology"/>
<dbReference type="Gene3D" id="3.30.560.10">
    <property type="entry name" value="Glucose Oxidase, domain 3"/>
    <property type="match status" value="1"/>
</dbReference>
<evidence type="ECO:0000256" key="2">
    <source>
        <dbReference type="ARBA" id="ARBA00010790"/>
    </source>
</evidence>
<name>A0ABW8ZU40_9BURK</name>
<evidence type="ECO:0000313" key="8">
    <source>
        <dbReference type="EMBL" id="MFL9886704.1"/>
    </source>
</evidence>
<dbReference type="Pfam" id="PF05199">
    <property type="entry name" value="GMC_oxred_C"/>
    <property type="match status" value="1"/>
</dbReference>
<feature type="domain" description="Glucose-methanol-choline oxidoreductase N-terminal" evidence="7">
    <location>
        <begin position="255"/>
        <end position="269"/>
    </location>
</feature>
<dbReference type="Pfam" id="PF00732">
    <property type="entry name" value="GMC_oxred_N"/>
    <property type="match status" value="1"/>
</dbReference>
<dbReference type="SUPFAM" id="SSF54373">
    <property type="entry name" value="FAD-linked reductases, C-terminal domain"/>
    <property type="match status" value="1"/>
</dbReference>
<evidence type="ECO:0000256" key="1">
    <source>
        <dbReference type="ARBA" id="ARBA00001974"/>
    </source>
</evidence>
<keyword evidence="3 5" id="KW-0285">Flavoprotein</keyword>
<evidence type="ECO:0000313" key="9">
    <source>
        <dbReference type="Proteomes" id="UP001629249"/>
    </source>
</evidence>
<dbReference type="PANTHER" id="PTHR11552:SF147">
    <property type="entry name" value="CHOLINE DEHYDROGENASE, MITOCHONDRIAL"/>
    <property type="match status" value="1"/>
</dbReference>
<evidence type="ECO:0000259" key="7">
    <source>
        <dbReference type="PROSITE" id="PS00624"/>
    </source>
</evidence>
<keyword evidence="9" id="KW-1185">Reference proteome</keyword>
<dbReference type="InterPro" id="IPR007867">
    <property type="entry name" value="GMC_OxRtase_C"/>
</dbReference>
<evidence type="ECO:0000259" key="6">
    <source>
        <dbReference type="PROSITE" id="PS00623"/>
    </source>
</evidence>
<dbReference type="InterPro" id="IPR036188">
    <property type="entry name" value="FAD/NAD-bd_sf"/>
</dbReference>
<dbReference type="Proteomes" id="UP001629249">
    <property type="component" value="Unassembled WGS sequence"/>
</dbReference>
<evidence type="ECO:0000256" key="5">
    <source>
        <dbReference type="RuleBase" id="RU003968"/>
    </source>
</evidence>
<dbReference type="PROSITE" id="PS00624">
    <property type="entry name" value="GMC_OXRED_2"/>
    <property type="match status" value="1"/>
</dbReference>
<protein>
    <submittedName>
        <fullName evidence="8">GMC family oxidoreductase N-terminal domain-containing protein</fullName>
    </submittedName>
</protein>
<comment type="caution">
    <text evidence="8">The sequence shown here is derived from an EMBL/GenBank/DDBJ whole genome shotgun (WGS) entry which is preliminary data.</text>
</comment>
<dbReference type="Gene3D" id="3.50.50.60">
    <property type="entry name" value="FAD/NAD(P)-binding domain"/>
    <property type="match status" value="1"/>
</dbReference>
<evidence type="ECO:0000256" key="4">
    <source>
        <dbReference type="ARBA" id="ARBA00022827"/>
    </source>
</evidence>
<dbReference type="SUPFAM" id="SSF51905">
    <property type="entry name" value="FAD/NAD(P)-binding domain"/>
    <property type="match status" value="1"/>
</dbReference>
<comment type="cofactor">
    <cofactor evidence="1">
        <name>FAD</name>
        <dbReference type="ChEBI" id="CHEBI:57692"/>
    </cofactor>
</comment>
<dbReference type="EMBL" id="JAQQFN010000023">
    <property type="protein sequence ID" value="MFL9886704.1"/>
    <property type="molecule type" value="Genomic_DNA"/>
</dbReference>
<comment type="similarity">
    <text evidence="2 5">Belongs to the GMC oxidoreductase family.</text>
</comment>